<feature type="domain" description="B box-type" evidence="3">
    <location>
        <begin position="76"/>
        <end position="117"/>
    </location>
</feature>
<dbReference type="EMBL" id="UYJE01003165">
    <property type="protein sequence ID" value="VDI17080.1"/>
    <property type="molecule type" value="Genomic_DNA"/>
</dbReference>
<dbReference type="OrthoDB" id="5800423at2759"/>
<dbReference type="PANTHER" id="PTHR25462:SF296">
    <property type="entry name" value="MEIOTIC P26, ISOFORM F"/>
    <property type="match status" value="1"/>
</dbReference>
<feature type="coiled-coil region" evidence="2">
    <location>
        <begin position="125"/>
        <end position="152"/>
    </location>
</feature>
<dbReference type="AlphaFoldDB" id="A0A8B6DD61"/>
<dbReference type="SUPFAM" id="SSF57845">
    <property type="entry name" value="B-box zinc-binding domain"/>
    <property type="match status" value="1"/>
</dbReference>
<comment type="caution">
    <text evidence="4">The sequence shown here is derived from an EMBL/GenBank/DDBJ whole genome shotgun (WGS) entry which is preliminary data.</text>
</comment>
<evidence type="ECO:0000313" key="5">
    <source>
        <dbReference type="Proteomes" id="UP000596742"/>
    </source>
</evidence>
<feature type="domain" description="B box-type" evidence="3">
    <location>
        <begin position="11"/>
        <end position="59"/>
    </location>
</feature>
<keyword evidence="1" id="KW-0862">Zinc</keyword>
<dbReference type="CDD" id="cd19757">
    <property type="entry name" value="Bbox1"/>
    <property type="match status" value="1"/>
</dbReference>
<dbReference type="Gene3D" id="3.30.160.60">
    <property type="entry name" value="Classic Zinc Finger"/>
    <property type="match status" value="1"/>
</dbReference>
<keyword evidence="1" id="KW-0863">Zinc-finger</keyword>
<dbReference type="PROSITE" id="PS50119">
    <property type="entry name" value="ZF_BBOX"/>
    <property type="match status" value="2"/>
</dbReference>
<gene>
    <name evidence="4" type="ORF">MGAL_10B007848</name>
</gene>
<proteinExistence type="predicted"/>
<name>A0A8B6DD61_MYTGA</name>
<protein>
    <recommendedName>
        <fullName evidence="3">B box-type domain-containing protein</fullName>
    </recommendedName>
</protein>
<evidence type="ECO:0000256" key="2">
    <source>
        <dbReference type="SAM" id="Coils"/>
    </source>
</evidence>
<keyword evidence="1" id="KW-0479">Metal-binding</keyword>
<sequence>MASSQSTGMAQTPTVCQFCEESQDIKWKCVNCELFLCKQCSLKIHNKSKASMEHEILNIKDFGMEDFATSVRKVDLENMVCSKHSDQKCFAYCNECRVPACSKCLMEPHKGRDYIALDEKYNNIVSEMKKLIKKFEDHIQVLRNEMNKLLKIRYSGYLNFQETRDIILQTEKEMKEAISKHANELLQELDGKWKPSENRIKTELAELKNNEHELETRKNNLHQALQSHQAADIFSTKKT</sequence>
<organism evidence="4 5">
    <name type="scientific">Mytilus galloprovincialis</name>
    <name type="common">Mediterranean mussel</name>
    <dbReference type="NCBI Taxonomy" id="29158"/>
    <lineage>
        <taxon>Eukaryota</taxon>
        <taxon>Metazoa</taxon>
        <taxon>Spiralia</taxon>
        <taxon>Lophotrochozoa</taxon>
        <taxon>Mollusca</taxon>
        <taxon>Bivalvia</taxon>
        <taxon>Autobranchia</taxon>
        <taxon>Pteriomorphia</taxon>
        <taxon>Mytilida</taxon>
        <taxon>Mytiloidea</taxon>
        <taxon>Mytilidae</taxon>
        <taxon>Mytilinae</taxon>
        <taxon>Mytilus</taxon>
    </lineage>
</organism>
<keyword evidence="2" id="KW-0175">Coiled coil</keyword>
<keyword evidence="5" id="KW-1185">Reference proteome</keyword>
<dbReference type="GO" id="GO:0008270">
    <property type="term" value="F:zinc ion binding"/>
    <property type="evidence" value="ECO:0007669"/>
    <property type="project" value="UniProtKB-KW"/>
</dbReference>
<dbReference type="Proteomes" id="UP000596742">
    <property type="component" value="Unassembled WGS sequence"/>
</dbReference>
<dbReference type="SMART" id="SM00336">
    <property type="entry name" value="BBOX"/>
    <property type="match status" value="2"/>
</dbReference>
<dbReference type="Gene3D" id="4.10.830.40">
    <property type="match status" value="1"/>
</dbReference>
<dbReference type="InterPro" id="IPR047153">
    <property type="entry name" value="TRIM45/56/19-like"/>
</dbReference>
<reference evidence="4" key="1">
    <citation type="submission" date="2018-11" db="EMBL/GenBank/DDBJ databases">
        <authorList>
            <person name="Alioto T."/>
            <person name="Alioto T."/>
        </authorList>
    </citation>
    <scope>NUCLEOTIDE SEQUENCE</scope>
</reference>
<feature type="coiled-coil region" evidence="2">
    <location>
        <begin position="197"/>
        <end position="224"/>
    </location>
</feature>
<evidence type="ECO:0000313" key="4">
    <source>
        <dbReference type="EMBL" id="VDI17080.1"/>
    </source>
</evidence>
<evidence type="ECO:0000256" key="1">
    <source>
        <dbReference type="PROSITE-ProRule" id="PRU00024"/>
    </source>
</evidence>
<evidence type="ECO:0000259" key="3">
    <source>
        <dbReference type="PROSITE" id="PS50119"/>
    </source>
</evidence>
<accession>A0A8B6DD61</accession>
<dbReference type="InterPro" id="IPR000315">
    <property type="entry name" value="Znf_B-box"/>
</dbReference>
<dbReference type="Pfam" id="PF00643">
    <property type="entry name" value="zf-B_box"/>
    <property type="match status" value="2"/>
</dbReference>
<dbReference type="PANTHER" id="PTHR25462">
    <property type="entry name" value="BONUS, ISOFORM C-RELATED"/>
    <property type="match status" value="1"/>
</dbReference>